<evidence type="ECO:0000256" key="9">
    <source>
        <dbReference type="ARBA" id="ARBA00034078"/>
    </source>
</evidence>
<dbReference type="RefSeq" id="WP_387722867.1">
    <property type="nucleotide sequence ID" value="NZ_JBIAPI010000009.1"/>
</dbReference>
<dbReference type="EMBL" id="JBIAPI010000009">
    <property type="protein sequence ID" value="MFF3227086.1"/>
    <property type="molecule type" value="Genomic_DNA"/>
</dbReference>
<organism evidence="11 12">
    <name type="scientific">Nocardia suismassiliense</name>
    <dbReference type="NCBI Taxonomy" id="2077092"/>
    <lineage>
        <taxon>Bacteria</taxon>
        <taxon>Bacillati</taxon>
        <taxon>Actinomycetota</taxon>
        <taxon>Actinomycetes</taxon>
        <taxon>Mycobacteriales</taxon>
        <taxon>Nocardiaceae</taxon>
        <taxon>Nocardia</taxon>
    </lineage>
</organism>
<dbReference type="InterPro" id="IPR005805">
    <property type="entry name" value="Rieske_Fe-S_prot_C"/>
</dbReference>
<reference evidence="11 12" key="1">
    <citation type="submission" date="2024-10" db="EMBL/GenBank/DDBJ databases">
        <title>The Natural Products Discovery Center: Release of the First 8490 Sequenced Strains for Exploring Actinobacteria Biosynthetic Diversity.</title>
        <authorList>
            <person name="Kalkreuter E."/>
            <person name="Kautsar S.A."/>
            <person name="Yang D."/>
            <person name="Bader C.D."/>
            <person name="Teijaro C.N."/>
            <person name="Fluegel L."/>
            <person name="Davis C.M."/>
            <person name="Simpson J.R."/>
            <person name="Lauterbach L."/>
            <person name="Steele A.D."/>
            <person name="Gui C."/>
            <person name="Meng S."/>
            <person name="Li G."/>
            <person name="Viehrig K."/>
            <person name="Ye F."/>
            <person name="Su P."/>
            <person name="Kiefer A.F."/>
            <person name="Nichols A."/>
            <person name="Cepeda A.J."/>
            <person name="Yan W."/>
            <person name="Fan B."/>
            <person name="Jiang Y."/>
            <person name="Adhikari A."/>
            <person name="Zheng C.-J."/>
            <person name="Schuster L."/>
            <person name="Cowan T.M."/>
            <person name="Smanski M.J."/>
            <person name="Chevrette M.G."/>
            <person name="De Carvalho L.P.S."/>
            <person name="Shen B."/>
        </authorList>
    </citation>
    <scope>NUCLEOTIDE SEQUENCE [LARGE SCALE GENOMIC DNA]</scope>
    <source>
        <strain evidence="11 12">NPDC003040</strain>
    </source>
</reference>
<dbReference type="InterPro" id="IPR006311">
    <property type="entry name" value="TAT_signal"/>
</dbReference>
<evidence type="ECO:0000256" key="8">
    <source>
        <dbReference type="ARBA" id="ARBA00029586"/>
    </source>
</evidence>
<dbReference type="Pfam" id="PF00355">
    <property type="entry name" value="Rieske"/>
    <property type="match status" value="1"/>
</dbReference>
<protein>
    <recommendedName>
        <fullName evidence="2">Cytochrome bc1 complex Rieske iron-sulfur subunit</fullName>
    </recommendedName>
    <alternativeName>
        <fullName evidence="8">Cytochrome bc1 reductase complex subunit QcrA</fullName>
    </alternativeName>
</protein>
<dbReference type="CDD" id="cd03467">
    <property type="entry name" value="Rieske"/>
    <property type="match status" value="1"/>
</dbReference>
<feature type="domain" description="Rieske" evidence="10">
    <location>
        <begin position="45"/>
        <end position="137"/>
    </location>
</feature>
<dbReference type="Proteomes" id="UP001601948">
    <property type="component" value="Unassembled WGS sequence"/>
</dbReference>
<dbReference type="InterPro" id="IPR017941">
    <property type="entry name" value="Rieske_2Fe-2S"/>
</dbReference>
<evidence type="ECO:0000256" key="1">
    <source>
        <dbReference type="ARBA" id="ARBA00002494"/>
    </source>
</evidence>
<evidence type="ECO:0000256" key="4">
    <source>
        <dbReference type="ARBA" id="ARBA00022723"/>
    </source>
</evidence>
<proteinExistence type="predicted"/>
<keyword evidence="4" id="KW-0479">Metal-binding</keyword>
<dbReference type="PROSITE" id="PS51318">
    <property type="entry name" value="TAT"/>
    <property type="match status" value="1"/>
</dbReference>
<evidence type="ECO:0000256" key="2">
    <source>
        <dbReference type="ARBA" id="ARBA00015816"/>
    </source>
</evidence>
<dbReference type="InterPro" id="IPR036922">
    <property type="entry name" value="Rieske_2Fe-2S_sf"/>
</dbReference>
<evidence type="ECO:0000259" key="10">
    <source>
        <dbReference type="PROSITE" id="PS51296"/>
    </source>
</evidence>
<comment type="function">
    <text evidence="1">Iron-sulfur subunit of the cytochrome bc1 complex, an essential component of the respiratory electron transport chain required for ATP synthesis. The bc1 complex catalyzes the oxidation of menaquinol and the reduction of cytochrome c in the respiratory chain. The bc1 complex operates through a Q-cycle mechanism that couples electron transfer to generation of the proton gradient that drives ATP synthesis.</text>
</comment>
<evidence type="ECO:0000313" key="12">
    <source>
        <dbReference type="Proteomes" id="UP001601948"/>
    </source>
</evidence>
<evidence type="ECO:0000256" key="6">
    <source>
        <dbReference type="ARBA" id="ARBA00023014"/>
    </source>
</evidence>
<keyword evidence="3" id="KW-0001">2Fe-2S</keyword>
<dbReference type="InterPro" id="IPR014349">
    <property type="entry name" value="Rieske_Fe-S_prot"/>
</dbReference>
<keyword evidence="6" id="KW-0411">Iron-sulfur</keyword>
<dbReference type="PRINTS" id="PR00162">
    <property type="entry name" value="RIESKE"/>
</dbReference>
<dbReference type="PANTHER" id="PTHR10134">
    <property type="entry name" value="CYTOCHROME B-C1 COMPLEX SUBUNIT RIESKE, MITOCHONDRIAL"/>
    <property type="match status" value="1"/>
</dbReference>
<dbReference type="Gene3D" id="2.102.10.10">
    <property type="entry name" value="Rieske [2Fe-2S] iron-sulphur domain"/>
    <property type="match status" value="1"/>
</dbReference>
<keyword evidence="7" id="KW-1015">Disulfide bond</keyword>
<sequence>MIDAPDSGRPSCGGCTRRSVLVGAAVAVAATTAAGCGRGDADTAPARVPLAEVPVGGGRIYPQQDLVVTQPVAGDIRVFSATCPHQGCLVARVRDGAIECACHGSGFSISDGSAVRGPARKPLSARTFVIEAAEIVVR</sequence>
<accession>A0ABW6R0R0</accession>
<gene>
    <name evidence="11" type="ORF">ACFYV7_30110</name>
</gene>
<evidence type="ECO:0000256" key="5">
    <source>
        <dbReference type="ARBA" id="ARBA00023004"/>
    </source>
</evidence>
<evidence type="ECO:0000256" key="3">
    <source>
        <dbReference type="ARBA" id="ARBA00022714"/>
    </source>
</evidence>
<comment type="caution">
    <text evidence="11">The sequence shown here is derived from an EMBL/GenBank/DDBJ whole genome shotgun (WGS) entry which is preliminary data.</text>
</comment>
<comment type="cofactor">
    <cofactor evidence="9">
        <name>[2Fe-2S] cluster</name>
        <dbReference type="ChEBI" id="CHEBI:190135"/>
    </cofactor>
</comment>
<keyword evidence="12" id="KW-1185">Reference proteome</keyword>
<keyword evidence="5" id="KW-0408">Iron</keyword>
<dbReference type="PROSITE" id="PS51296">
    <property type="entry name" value="RIESKE"/>
    <property type="match status" value="1"/>
</dbReference>
<evidence type="ECO:0000313" key="11">
    <source>
        <dbReference type="EMBL" id="MFF3227086.1"/>
    </source>
</evidence>
<name>A0ABW6R0R0_9NOCA</name>
<evidence type="ECO:0000256" key="7">
    <source>
        <dbReference type="ARBA" id="ARBA00023157"/>
    </source>
</evidence>
<dbReference type="SUPFAM" id="SSF50022">
    <property type="entry name" value="ISP domain"/>
    <property type="match status" value="1"/>
</dbReference>